<dbReference type="GO" id="GO:0009507">
    <property type="term" value="C:chloroplast"/>
    <property type="evidence" value="ECO:0007669"/>
    <property type="project" value="TreeGrafter"/>
</dbReference>
<evidence type="ECO:0000313" key="4">
    <source>
        <dbReference type="Proteomes" id="UP000251314"/>
    </source>
</evidence>
<dbReference type="InterPro" id="IPR011990">
    <property type="entry name" value="TPR-like_helical_dom_sf"/>
</dbReference>
<gene>
    <name evidence="3" type="ORF">PC110_g20443</name>
</gene>
<sequence length="496" mass="56202">MSAEYNALGKDYRARLKSAPDDAQMARLVLEDIREGDGPKEGTADECRGLLEYGQERGVRLTYELGPLHFSSDQCLTVFRVWDAMRQDECKMEPSFCIAALVAEAKLEQSDQITTMGKHQAKLGRVRDVLDYTQAHSTGGATIYQKFLVLLRDSGSYDQVLSVFEYLRDSRCLQDDPLYGIVVTAMIKWKKRDLVLKLLDDMDKSNVPLRLFTEVAVTAAPTNQQQLILEILDYIHKHHAAVDFSPVYTSAIRAAFKVNEFDFVLTILRKMKISGLDAGGEYSLAVMSLNEAGQYDRLLCVFEEMRECGYFVEKALYKATVVAAVHLEKRGVVLEICGETISRDITSREVYSFLLKTARWGQEHDLVELLLPKVDKKVASDVILDSHLKGTTNRAAAYSAALQELSKLGQWDVVLDVFREVQNEGLKPTMAVAFGESRKYRDVSVVPDIYAMMPMELRQQLQSKQLRTMFLVLAKSDRKDLAQAEEIMHEYVREND</sequence>
<evidence type="ECO:0000313" key="3">
    <source>
        <dbReference type="EMBL" id="RAW23122.1"/>
    </source>
</evidence>
<dbReference type="STRING" id="29920.A0A329RIF8"/>
<dbReference type="GO" id="GO:0031930">
    <property type="term" value="P:mitochondria-nucleus signaling pathway"/>
    <property type="evidence" value="ECO:0007669"/>
    <property type="project" value="TreeGrafter"/>
</dbReference>
<dbReference type="PANTHER" id="PTHR47936:SF1">
    <property type="entry name" value="PENTATRICOPEPTIDE REPEAT-CONTAINING PROTEIN GUN1, CHLOROPLASTIC"/>
    <property type="match status" value="1"/>
</dbReference>
<protein>
    <recommendedName>
        <fullName evidence="5">Pentatricopeptide repeat</fullName>
    </recommendedName>
</protein>
<dbReference type="AlphaFoldDB" id="A0A329RIF8"/>
<comment type="caution">
    <text evidence="3">The sequence shown here is derived from an EMBL/GenBank/DDBJ whole genome shotgun (WGS) entry which is preliminary data.</text>
</comment>
<accession>A0A329RIF8</accession>
<dbReference type="Gene3D" id="1.25.40.10">
    <property type="entry name" value="Tetratricopeptide repeat domain"/>
    <property type="match status" value="1"/>
</dbReference>
<evidence type="ECO:0008006" key="5">
    <source>
        <dbReference type="Google" id="ProtNLM"/>
    </source>
</evidence>
<dbReference type="EMBL" id="MJFZ01001130">
    <property type="protein sequence ID" value="RAW23122.1"/>
    <property type="molecule type" value="Genomic_DNA"/>
</dbReference>
<dbReference type="PROSITE" id="PS51375">
    <property type="entry name" value="PPR"/>
    <property type="match status" value="1"/>
</dbReference>
<organism evidence="3 4">
    <name type="scientific">Phytophthora cactorum</name>
    <dbReference type="NCBI Taxonomy" id="29920"/>
    <lineage>
        <taxon>Eukaryota</taxon>
        <taxon>Sar</taxon>
        <taxon>Stramenopiles</taxon>
        <taxon>Oomycota</taxon>
        <taxon>Peronosporomycetes</taxon>
        <taxon>Peronosporales</taxon>
        <taxon>Peronosporaceae</taxon>
        <taxon>Phytophthora</taxon>
    </lineage>
</organism>
<evidence type="ECO:0000256" key="1">
    <source>
        <dbReference type="ARBA" id="ARBA00022737"/>
    </source>
</evidence>
<dbReference type="InterPro" id="IPR002885">
    <property type="entry name" value="PPR_rpt"/>
</dbReference>
<dbReference type="PANTHER" id="PTHR47936">
    <property type="entry name" value="PPR_LONG DOMAIN-CONTAINING PROTEIN"/>
    <property type="match status" value="1"/>
</dbReference>
<keyword evidence="1" id="KW-0677">Repeat</keyword>
<reference evidence="3 4" key="1">
    <citation type="submission" date="2018-01" db="EMBL/GenBank/DDBJ databases">
        <title>Draft genome of the strawberry crown rot pathogen Phytophthora cactorum.</title>
        <authorList>
            <person name="Armitage A.D."/>
            <person name="Lysoe E."/>
            <person name="Nellist C.F."/>
            <person name="Harrison R.J."/>
            <person name="Brurberg M.B."/>
        </authorList>
    </citation>
    <scope>NUCLEOTIDE SEQUENCE [LARGE SCALE GENOMIC DNA]</scope>
    <source>
        <strain evidence="3 4">10300</strain>
    </source>
</reference>
<proteinExistence type="predicted"/>
<dbReference type="Proteomes" id="UP000251314">
    <property type="component" value="Unassembled WGS sequence"/>
</dbReference>
<dbReference type="VEuPathDB" id="FungiDB:PC110_g20443"/>
<name>A0A329RIF8_9STRA</name>
<evidence type="ECO:0000256" key="2">
    <source>
        <dbReference type="PROSITE-ProRule" id="PRU00708"/>
    </source>
</evidence>
<dbReference type="Pfam" id="PF01535">
    <property type="entry name" value="PPR"/>
    <property type="match status" value="1"/>
</dbReference>
<dbReference type="OrthoDB" id="185373at2759"/>
<keyword evidence="4" id="KW-1185">Reference proteome</keyword>
<feature type="repeat" description="PPR" evidence="2">
    <location>
        <begin position="394"/>
        <end position="428"/>
    </location>
</feature>